<comment type="caution">
    <text evidence="1">The sequence shown here is derived from an EMBL/GenBank/DDBJ whole genome shotgun (WGS) entry which is preliminary data.</text>
</comment>
<reference evidence="1" key="1">
    <citation type="submission" date="2021-05" db="EMBL/GenBank/DDBJ databases">
        <authorList>
            <person name="Pan Q."/>
            <person name="Jouanno E."/>
            <person name="Zahm M."/>
            <person name="Klopp C."/>
            <person name="Cabau C."/>
            <person name="Louis A."/>
            <person name="Berthelot C."/>
            <person name="Parey E."/>
            <person name="Roest Crollius H."/>
            <person name="Montfort J."/>
            <person name="Robinson-Rechavi M."/>
            <person name="Bouchez O."/>
            <person name="Lampietro C."/>
            <person name="Lopez Roques C."/>
            <person name="Donnadieu C."/>
            <person name="Postlethwait J."/>
            <person name="Bobe J."/>
            <person name="Dillon D."/>
            <person name="Chandos A."/>
            <person name="von Hippel F."/>
            <person name="Guiguen Y."/>
        </authorList>
    </citation>
    <scope>NUCLEOTIDE SEQUENCE</scope>
    <source>
        <strain evidence="1">YG-Jan2019</strain>
    </source>
</reference>
<evidence type="ECO:0000313" key="2">
    <source>
        <dbReference type="Proteomes" id="UP001157502"/>
    </source>
</evidence>
<proteinExistence type="predicted"/>
<evidence type="ECO:0000313" key="1">
    <source>
        <dbReference type="EMBL" id="KAJ7997699.1"/>
    </source>
</evidence>
<accession>A0ACC2G235</accession>
<dbReference type="Proteomes" id="UP001157502">
    <property type="component" value="Chromosome 18"/>
</dbReference>
<gene>
    <name evidence="1" type="ORF">DPEC_G00214840</name>
</gene>
<keyword evidence="2" id="KW-1185">Reference proteome</keyword>
<sequence>MTGDHGTTTDTQNAHCDDNRHDIPNVTVHVKSDKGLQTFRGDSTDKYSVQDWIDLIRTHVRKHGISVNDQAEEIMSHLMGKARDVVKIALRSDPEIDVKQKPGLIYDILLQYFSDASSCLPLADFYATLPRHKENPVDYWIRLNKAADRALEGLHRQGKQAQDMSGEITLMFVKHCPDPELSYTLKCKPIHEWTSRDVQLRIDDYQRELRASGGVTGAAQLKSHIAAVTSEQSSPPSASLAVSEQYHGPSPLSCLQTQQRMGHSSYRSPVSVSLNHSPSHASVPAVAQNLQSEERLMARMVNMFQEMMEKTQQCNTPNSVTVPGKLVTVPADLYSRGDSTGHTVDSQGDDMFDAETVYTAMKSSRNSSEVIVYQNVHRVGNSESLFYTPVVVGGAVTLGGMLDSGSMACSISEMAEIRLREAGVVTDQRLIDVDVVLIGCGGLRVKPKCAFEVEMELYGCKMLVPILVVQGQHDELILGTNVIKYILHQSKLCDSYWKTVSGPCPTKDSDIERFMSMLSGLSPWKGGDVPDKVGTVRCSSATYLEPGREYLIWGKLPKNTAVSPGSTVMTEPTSSRSAPRDVLVARIVTPLWGDRWVPLKLINASDRPVLLRRNAKLADVFSCVALEDMDAAEPLEVPLISHNQSAVPPTAAANSVGDQLRSVGLSNVDIESCEVSEDQRRRMADLVLRYEDVFSRDHLDCGEAKGFVHRIHLSDSRPFRLPYRRVPPGQYQKLRQVLSEMEEKEIIRKSTSEYASPLVLVWKKNGDLRICTDFRWLNKRTLKDAHPLPHQADCLAALGGNCLFSTMDLTSGFYNMPLHEDDKKYSAFTTPMGLYEYNRLPQGLCNSPGSFMRMMTSIFGDQNYLSLLCYLDDLLVFAHDEETAFLRLTMVFDRLRSHNLKLSPKKCFFLRRSVKFLGHIIDENGVSTDPSKVENICNMSSADLMEHDGVTPSQKRIRSFLGMVNYYQHFVPRFSAIAKPLFDLLKGVKRKGKYKTNKLPSRKLCASDWTPWQSQAFEDLKASLVHSVVLAHPDFTRPFMLSIDASLEGLGAVLSQVQEGETRARPIAFANKSLSTSQKNYPAHRLEFLALKWSVCDKFSHWLKGHTFTIWTDNNPLTHILTKPKLDCCEQRWVAKLASYDFDIKYIPGQQNIVADALSRVPFVKESVGHRLLAEPYAGLLSAVRGMSGTSVQNAFRSSSGHKKPSPVSSIAPSTCSPLQMHVQSVEREDVSAVLQSHVEWDAGPRLRAVDVLQFLPQLVPPGQDALPAYTEKDLRDKQLEDKTLTRVLSYIERHRRPSRRERFKESAAVTRYLKHWDRLTVNNGVLYRISRHQKTKAKRFQYVVPDSLKPEVLQGIHDKAGHQAQSRSLSLARQRFFSPSLDGDDQTAKQVARVLWDPYFCVFGFPERIHSDQGANFESQLISELLQVSGVRKSHTTPYHPMGNGSVERFNRTLGGMIRALTPGEKADWPRRLQTLTFMYNCAAHETTGYPPFYLMFGRVPRLPVDVLFRTVLHDSDVTSYDKYVACLANDLKEAMVVAQDHVAKEQDRHAQLYNRKVKGSKIVLGDRVLVANRTDRGKRKLADRWDSIVYTVVGVNEETHTYRICDTLSGREKVVHRNLILLANFFPVRDACDMSDLTSSVHATTSSVSGSVDGGEARGSVFGGAGGPICATSEGLDTEYGKHSRVTVGEGQNPLTDPEPADSERRTFEWVTQLSVSSRAEVDTADVASVISDSMVVSISPGDLSTKRSVPSDFSLVTTVDVPAHVGQTDAAPNTMTQTERTSDTLHTVSRFRPMHSVNADAQTQVRSRFGRLIQPVNRLIQTMSRQDVIQGKFNVGTVSSSVLQAFPD</sequence>
<dbReference type="EMBL" id="CM055745">
    <property type="protein sequence ID" value="KAJ7997699.1"/>
    <property type="molecule type" value="Genomic_DNA"/>
</dbReference>
<name>A0ACC2G235_DALPE</name>
<protein>
    <submittedName>
        <fullName evidence="1">Uncharacterized protein</fullName>
    </submittedName>
</protein>
<organism evidence="1 2">
    <name type="scientific">Dallia pectoralis</name>
    <name type="common">Alaska blackfish</name>
    <dbReference type="NCBI Taxonomy" id="75939"/>
    <lineage>
        <taxon>Eukaryota</taxon>
        <taxon>Metazoa</taxon>
        <taxon>Chordata</taxon>
        <taxon>Craniata</taxon>
        <taxon>Vertebrata</taxon>
        <taxon>Euteleostomi</taxon>
        <taxon>Actinopterygii</taxon>
        <taxon>Neopterygii</taxon>
        <taxon>Teleostei</taxon>
        <taxon>Protacanthopterygii</taxon>
        <taxon>Esociformes</taxon>
        <taxon>Umbridae</taxon>
        <taxon>Dallia</taxon>
    </lineage>
</organism>